<sequence>MLIEPTPQDLHRDRNTPATVLVAVDRIARVRKPERDEKLFEAAALSALREAREAGYAAIRFVSVAELILEEEPRRCLRYQYAFNFATVKSESAS</sequence>
<proteinExistence type="predicted"/>
<evidence type="ECO:0000313" key="2">
    <source>
        <dbReference type="Proteomes" id="UP000285768"/>
    </source>
</evidence>
<protein>
    <submittedName>
        <fullName evidence="1">Uncharacterized protein</fullName>
    </submittedName>
</protein>
<accession>A0ABX5QDL7</accession>
<reference evidence="1 2" key="1">
    <citation type="submission" date="2019-01" db="EMBL/GenBank/DDBJ databases">
        <title>Leucobacter muris sp. nov. isolated from the nose of a laboratory mouse.</title>
        <authorList>
            <person name="Benga L."/>
            <person name="Sproeer C."/>
            <person name="Schumann P."/>
            <person name="Verbarg S."/>
            <person name="Bunk B."/>
            <person name="Engelhardt E."/>
            <person name="Benten P.M."/>
            <person name="Sager M."/>
        </authorList>
    </citation>
    <scope>NUCLEOTIDE SEQUENCE [LARGE SCALE GENOMIC DNA]</scope>
    <source>
        <strain evidence="1 2">DSM 101948</strain>
    </source>
</reference>
<evidence type="ECO:0000313" key="1">
    <source>
        <dbReference type="EMBL" id="QAB17118.1"/>
    </source>
</evidence>
<dbReference type="Proteomes" id="UP000285768">
    <property type="component" value="Chromosome"/>
</dbReference>
<dbReference type="EMBL" id="CP035037">
    <property type="protein sequence ID" value="QAB17118.1"/>
    <property type="molecule type" value="Genomic_DNA"/>
</dbReference>
<dbReference type="RefSeq" id="WP_128386367.1">
    <property type="nucleotide sequence ID" value="NZ_CP035037.1"/>
</dbReference>
<organism evidence="1 2">
    <name type="scientific">Leucobacter muris</name>
    <dbReference type="NCBI Taxonomy" id="1935379"/>
    <lineage>
        <taxon>Bacteria</taxon>
        <taxon>Bacillati</taxon>
        <taxon>Actinomycetota</taxon>
        <taxon>Actinomycetes</taxon>
        <taxon>Micrococcales</taxon>
        <taxon>Microbacteriaceae</taxon>
        <taxon>Leucobacter</taxon>
    </lineage>
</organism>
<keyword evidence="2" id="KW-1185">Reference proteome</keyword>
<gene>
    <name evidence="1" type="ORF">Leucomu_03555</name>
</gene>
<name>A0ABX5QDL7_9MICO</name>